<accession>A0ACC8XAD4</accession>
<dbReference type="EMBL" id="LJDB01000064">
    <property type="protein sequence ID" value="ONI39340.1"/>
    <property type="molecule type" value="Genomic_DNA"/>
</dbReference>
<keyword evidence="2" id="KW-1185">Reference proteome</keyword>
<dbReference type="Proteomes" id="UP000188605">
    <property type="component" value="Unassembled WGS sequence"/>
</dbReference>
<evidence type="ECO:0000313" key="1">
    <source>
        <dbReference type="EMBL" id="ONI39340.1"/>
    </source>
</evidence>
<sequence length="458" mass="48815">MKIVVIGGGPGGYVAAIRAAQLGADVTLIEKDSLGGTCLNVGCIPTKALLESAHVYHNAKHSLDIGIEANPILHWDKVQKRRQTVIDTLVSGVNGLMKANKIKVIKGVGSFKSEKEVVIKATGEVIAFDKCIIATGSVPAKPPINGIDSPCCIDSTDVLALDKVPQSMVIVGGGVIGIEFACCYNAFGTKITIVEMADSILPTMDRELAIKLRKYLESTGIEILTGAKVEKISPSNNGGVCEVTHNNDKKKIAGEKVLVCSGRRPYTDGLDLEKSGVKVDRVIQVDNKMRTSNPNIFAIGDCNAKLMLAHAASEQGVIAVENAMGADNIYDDAVCPAGVYSFPEFAGVGITEETAKQKGIEYIVSVFPTMANGRSIIHRETIGCVKVIAGKKHKEILGVHILGESATELIAESALAMKLECTVDEIIETIHAHPTLSECLHEASLGIEKRMLHMPNKK</sequence>
<evidence type="ECO:0000313" key="2">
    <source>
        <dbReference type="Proteomes" id="UP000188605"/>
    </source>
</evidence>
<name>A0ACC8XAD4_9FIRM</name>
<gene>
    <name evidence="1" type="ORF">AN396_08010</name>
</gene>
<reference evidence="1" key="1">
    <citation type="submission" date="2016-08" db="EMBL/GenBank/DDBJ databases">
        <authorList>
            <person name="Ngugi D.K."/>
            <person name="Miyake S."/>
            <person name="Stingl U."/>
        </authorList>
    </citation>
    <scope>NUCLEOTIDE SEQUENCE</scope>
    <source>
        <strain evidence="1">SCG-B11WGA-EpuloA1</strain>
    </source>
</reference>
<organism evidence="1 2">
    <name type="scientific">Candidatus Epulonipiscium fishelsonii</name>
    <dbReference type="NCBI Taxonomy" id="77094"/>
    <lineage>
        <taxon>Bacteria</taxon>
        <taxon>Bacillati</taxon>
        <taxon>Bacillota</taxon>
        <taxon>Clostridia</taxon>
        <taxon>Lachnospirales</taxon>
        <taxon>Lachnospiraceae</taxon>
        <taxon>Candidatus Epulonipiscium</taxon>
    </lineage>
</organism>
<comment type="caution">
    <text evidence="1">The sequence shown here is derived from an EMBL/GenBank/DDBJ whole genome shotgun (WGS) entry which is preliminary data.</text>
</comment>
<protein>
    <submittedName>
        <fullName evidence="1">Dihydrolipoyl dehydrogenase</fullName>
    </submittedName>
</protein>
<proteinExistence type="predicted"/>